<reference evidence="2" key="2">
    <citation type="journal article" date="2021" name="PeerJ">
        <title>Extensive microbial diversity within the chicken gut microbiome revealed by metagenomics and culture.</title>
        <authorList>
            <person name="Gilroy R."/>
            <person name="Ravi A."/>
            <person name="Getino M."/>
            <person name="Pursley I."/>
            <person name="Horton D.L."/>
            <person name="Alikhan N.F."/>
            <person name="Baker D."/>
            <person name="Gharbi K."/>
            <person name="Hall N."/>
            <person name="Watson M."/>
            <person name="Adriaenssens E.M."/>
            <person name="Foster-Nyarko E."/>
            <person name="Jarju S."/>
            <person name="Secka A."/>
            <person name="Antonio M."/>
            <person name="Oren A."/>
            <person name="Chaudhuri R.R."/>
            <person name="La Ragione R."/>
            <person name="Hildebrand F."/>
            <person name="Pallen M.J."/>
        </authorList>
    </citation>
    <scope>NUCLEOTIDE SEQUENCE</scope>
    <source>
        <strain evidence="2">ChiSjej4B22-8349</strain>
    </source>
</reference>
<gene>
    <name evidence="2" type="ORF">IAD25_01535</name>
</gene>
<protein>
    <submittedName>
        <fullName evidence="2">DUF308 domain-containing protein</fullName>
    </submittedName>
</protein>
<accession>A0A9D1SUN3</accession>
<dbReference type="InterPro" id="IPR005325">
    <property type="entry name" value="DUF308_memb"/>
</dbReference>
<dbReference type="EMBL" id="DVOB01000034">
    <property type="protein sequence ID" value="HIU95381.1"/>
    <property type="molecule type" value="Genomic_DNA"/>
</dbReference>
<dbReference type="Pfam" id="PF03729">
    <property type="entry name" value="DUF308"/>
    <property type="match status" value="2"/>
</dbReference>
<feature type="transmembrane region" description="Helical" evidence="1">
    <location>
        <begin position="34"/>
        <end position="54"/>
    </location>
</feature>
<feature type="transmembrane region" description="Helical" evidence="1">
    <location>
        <begin position="152"/>
        <end position="171"/>
    </location>
</feature>
<evidence type="ECO:0000313" key="3">
    <source>
        <dbReference type="Proteomes" id="UP000824130"/>
    </source>
</evidence>
<dbReference type="AlphaFoldDB" id="A0A9D1SUN3"/>
<sequence>MYTMNKKTGIIISIVMIGLGLLAFFDPLALGLGISYIVTAGLGIYGISSIITYFRSKASYRSGWSLANGIVLTLLSGLMLWTALGNPYGSVELLSTLTFAIGFFTLLSGIEQIQAFSALRKASVPGAGLMLTSGIMNLFLTLIILINPLLGWFGLSVIWGLYLTMSGIVLLTESFVGNSTRYHTA</sequence>
<comment type="caution">
    <text evidence="2">The sequence shown here is derived from an EMBL/GenBank/DDBJ whole genome shotgun (WGS) entry which is preliminary data.</text>
</comment>
<evidence type="ECO:0000256" key="1">
    <source>
        <dbReference type="SAM" id="Phobius"/>
    </source>
</evidence>
<reference evidence="2" key="1">
    <citation type="submission" date="2020-10" db="EMBL/GenBank/DDBJ databases">
        <authorList>
            <person name="Gilroy R."/>
        </authorList>
    </citation>
    <scope>NUCLEOTIDE SEQUENCE</scope>
    <source>
        <strain evidence="2">ChiSjej4B22-8349</strain>
    </source>
</reference>
<feature type="transmembrane region" description="Helical" evidence="1">
    <location>
        <begin position="90"/>
        <end position="110"/>
    </location>
</feature>
<dbReference type="Proteomes" id="UP000824130">
    <property type="component" value="Unassembled WGS sequence"/>
</dbReference>
<evidence type="ECO:0000313" key="2">
    <source>
        <dbReference type="EMBL" id="HIU95381.1"/>
    </source>
</evidence>
<dbReference type="PANTHER" id="PTHR34989:SF1">
    <property type="entry name" value="PROTEIN HDED"/>
    <property type="match status" value="1"/>
</dbReference>
<name>A0A9D1SUN3_9FIRM</name>
<feature type="transmembrane region" description="Helical" evidence="1">
    <location>
        <begin position="9"/>
        <end position="28"/>
    </location>
</feature>
<keyword evidence="1" id="KW-1133">Transmembrane helix</keyword>
<dbReference type="InterPro" id="IPR052712">
    <property type="entry name" value="Acid_resist_chaperone_HdeD"/>
</dbReference>
<keyword evidence="1" id="KW-0472">Membrane</keyword>
<feature type="transmembrane region" description="Helical" evidence="1">
    <location>
        <begin position="122"/>
        <end position="146"/>
    </location>
</feature>
<dbReference type="GO" id="GO:0005886">
    <property type="term" value="C:plasma membrane"/>
    <property type="evidence" value="ECO:0007669"/>
    <property type="project" value="TreeGrafter"/>
</dbReference>
<proteinExistence type="predicted"/>
<organism evidence="2 3">
    <name type="scientific">Candidatus Allocopromorpha excrementipullorum</name>
    <dbReference type="NCBI Taxonomy" id="2840743"/>
    <lineage>
        <taxon>Bacteria</taxon>
        <taxon>Bacillati</taxon>
        <taxon>Bacillota</taxon>
        <taxon>Clostridia</taxon>
        <taxon>Eubacteriales</taxon>
        <taxon>Eubacteriaceae</taxon>
        <taxon>Eubacteriaceae incertae sedis</taxon>
        <taxon>Candidatus Allocopromorpha</taxon>
    </lineage>
</organism>
<feature type="transmembrane region" description="Helical" evidence="1">
    <location>
        <begin position="66"/>
        <end position="84"/>
    </location>
</feature>
<keyword evidence="1" id="KW-0812">Transmembrane</keyword>
<dbReference type="PANTHER" id="PTHR34989">
    <property type="entry name" value="PROTEIN HDED"/>
    <property type="match status" value="1"/>
</dbReference>